<dbReference type="EMBL" id="JBHSPF010000061">
    <property type="protein sequence ID" value="MFC5629566.1"/>
    <property type="molecule type" value="Genomic_DNA"/>
</dbReference>
<comment type="caution">
    <text evidence="7">The sequence shown here is derived from an EMBL/GenBank/DDBJ whole genome shotgun (WGS) entry which is preliminary data.</text>
</comment>
<dbReference type="InterPro" id="IPR002541">
    <property type="entry name" value="Cyt_c_assembly"/>
</dbReference>
<sequence>MVAASGILYVVTIVLYSLSVFGYFIDFLTNNRKANKIAFWLLSIVWVLQTFFFITRALQYTRLPVITPFEGLFFYAWLLVSLSLLINRFFRIDFFVFFTNVVGFIMMAFSLFATGADVPVELEALLTSEVLFLHITFILLSYTAFTFAFVFSILYLLQHQMLKKKQWGKRLVRLGNLPRMEQLTFWMTVSGVPLLLVGLILGFVWAWIQFEMVPLIDAKIIGSLLVLLAYSIFLYTWIVKGKRGYDMMLWNVAGFLLVLVNYFLTRVLTDFHIWYV</sequence>
<evidence type="ECO:0000313" key="7">
    <source>
        <dbReference type="EMBL" id="MFC5629566.1"/>
    </source>
</evidence>
<evidence type="ECO:0000256" key="3">
    <source>
        <dbReference type="ARBA" id="ARBA00022989"/>
    </source>
</evidence>
<evidence type="ECO:0000313" key="8">
    <source>
        <dbReference type="Proteomes" id="UP001596143"/>
    </source>
</evidence>
<feature type="transmembrane region" description="Helical" evidence="5">
    <location>
        <begin position="65"/>
        <end position="87"/>
    </location>
</feature>
<evidence type="ECO:0000256" key="2">
    <source>
        <dbReference type="ARBA" id="ARBA00022692"/>
    </source>
</evidence>
<feature type="transmembrane region" description="Helical" evidence="5">
    <location>
        <begin position="245"/>
        <end position="264"/>
    </location>
</feature>
<dbReference type="PANTHER" id="PTHR30071:SF15">
    <property type="entry name" value="PROTEIN HEMX"/>
    <property type="match status" value="1"/>
</dbReference>
<feature type="transmembrane region" description="Helical" evidence="5">
    <location>
        <begin position="37"/>
        <end position="59"/>
    </location>
</feature>
<evidence type="ECO:0000256" key="4">
    <source>
        <dbReference type="ARBA" id="ARBA00023136"/>
    </source>
</evidence>
<keyword evidence="2 5" id="KW-0812">Transmembrane</keyword>
<dbReference type="Pfam" id="PF01578">
    <property type="entry name" value="Cytochrom_C_asm"/>
    <property type="match status" value="1"/>
</dbReference>
<dbReference type="Proteomes" id="UP001596143">
    <property type="component" value="Unassembled WGS sequence"/>
</dbReference>
<feature type="transmembrane region" description="Helical" evidence="5">
    <location>
        <begin position="220"/>
        <end position="238"/>
    </location>
</feature>
<accession>A0ABW0UC94</accession>
<feature type="transmembrane region" description="Helical" evidence="5">
    <location>
        <begin position="132"/>
        <end position="157"/>
    </location>
</feature>
<evidence type="ECO:0000256" key="5">
    <source>
        <dbReference type="SAM" id="Phobius"/>
    </source>
</evidence>
<evidence type="ECO:0000256" key="1">
    <source>
        <dbReference type="ARBA" id="ARBA00004141"/>
    </source>
</evidence>
<keyword evidence="3 5" id="KW-1133">Transmembrane helix</keyword>
<feature type="domain" description="Cytochrome c assembly protein" evidence="6">
    <location>
        <begin position="70"/>
        <end position="269"/>
    </location>
</feature>
<protein>
    <submittedName>
        <fullName evidence="7">Inner membrane protein YpjD</fullName>
    </submittedName>
</protein>
<comment type="subcellular location">
    <subcellularLocation>
        <location evidence="1">Membrane</location>
        <topology evidence="1">Multi-pass membrane protein</topology>
    </subcellularLocation>
</comment>
<feature type="transmembrane region" description="Helical" evidence="5">
    <location>
        <begin position="6"/>
        <end position="25"/>
    </location>
</feature>
<organism evidence="7 8">
    <name type="scientific">Aliibacillus thermotolerans</name>
    <dbReference type="NCBI Taxonomy" id="1834418"/>
    <lineage>
        <taxon>Bacteria</taxon>
        <taxon>Bacillati</taxon>
        <taxon>Bacillota</taxon>
        <taxon>Bacilli</taxon>
        <taxon>Bacillales</taxon>
        <taxon>Bacillaceae</taxon>
        <taxon>Aliibacillus</taxon>
    </lineage>
</organism>
<reference evidence="8" key="1">
    <citation type="journal article" date="2019" name="Int. J. Syst. Evol. Microbiol.">
        <title>The Global Catalogue of Microorganisms (GCM) 10K type strain sequencing project: providing services to taxonomists for standard genome sequencing and annotation.</title>
        <authorList>
            <consortium name="The Broad Institute Genomics Platform"/>
            <consortium name="The Broad Institute Genome Sequencing Center for Infectious Disease"/>
            <person name="Wu L."/>
            <person name="Ma J."/>
        </authorList>
    </citation>
    <scope>NUCLEOTIDE SEQUENCE [LARGE SCALE GENOMIC DNA]</scope>
    <source>
        <strain evidence="8">CGMCC 1.15790</strain>
    </source>
</reference>
<feature type="transmembrane region" description="Helical" evidence="5">
    <location>
        <begin position="183"/>
        <end position="208"/>
    </location>
</feature>
<name>A0ABW0UC94_9BACI</name>
<dbReference type="RefSeq" id="WP_270895990.1">
    <property type="nucleotide sequence ID" value="NZ_JBHSPF010000061.1"/>
</dbReference>
<dbReference type="InterPro" id="IPR045062">
    <property type="entry name" value="Cyt_c_biogenesis_CcsA/CcmC"/>
</dbReference>
<keyword evidence="8" id="KW-1185">Reference proteome</keyword>
<keyword evidence="4 5" id="KW-0472">Membrane</keyword>
<gene>
    <name evidence="7" type="ORF">ACFPTR_11960</name>
</gene>
<feature type="transmembrane region" description="Helical" evidence="5">
    <location>
        <begin position="94"/>
        <end position="112"/>
    </location>
</feature>
<proteinExistence type="predicted"/>
<dbReference type="PANTHER" id="PTHR30071">
    <property type="entry name" value="HEME EXPORTER PROTEIN C"/>
    <property type="match status" value="1"/>
</dbReference>
<evidence type="ECO:0000259" key="6">
    <source>
        <dbReference type="Pfam" id="PF01578"/>
    </source>
</evidence>